<organism evidence="5 6">
    <name type="scientific">Wallemia mellicola</name>
    <dbReference type="NCBI Taxonomy" id="1708541"/>
    <lineage>
        <taxon>Eukaryota</taxon>
        <taxon>Fungi</taxon>
        <taxon>Dikarya</taxon>
        <taxon>Basidiomycota</taxon>
        <taxon>Wallemiomycotina</taxon>
        <taxon>Wallemiomycetes</taxon>
        <taxon>Wallemiales</taxon>
        <taxon>Wallemiaceae</taxon>
        <taxon>Wallemia</taxon>
    </lineage>
</organism>
<feature type="binding site" evidence="4">
    <location>
        <position position="31"/>
    </location>
    <ligand>
        <name>Mg(2+)</name>
        <dbReference type="ChEBI" id="CHEBI:18420"/>
    </ligand>
</feature>
<dbReference type="PANTHER" id="PTHR45909:SF1">
    <property type="entry name" value="ADP-RIBOSYLATION FACTOR-RELATED PROTEIN 1"/>
    <property type="match status" value="1"/>
</dbReference>
<keyword evidence="4" id="KW-0460">Magnesium</keyword>
<dbReference type="GO" id="GO:0043001">
    <property type="term" value="P:Golgi to plasma membrane protein transport"/>
    <property type="evidence" value="ECO:0007669"/>
    <property type="project" value="TreeGrafter"/>
</dbReference>
<comment type="caution">
    <text evidence="5">The sequence shown here is derived from an EMBL/GenBank/DDBJ whole genome shotgun (WGS) entry which is preliminary data.</text>
</comment>
<dbReference type="PROSITE" id="PS51417">
    <property type="entry name" value="ARF"/>
    <property type="match status" value="1"/>
</dbReference>
<keyword evidence="2 3" id="KW-0342">GTP-binding</keyword>
<evidence type="ECO:0000313" key="5">
    <source>
        <dbReference type="EMBL" id="TIC63263.1"/>
    </source>
</evidence>
<dbReference type="GO" id="GO:0034067">
    <property type="term" value="P:protein localization to Golgi apparatus"/>
    <property type="evidence" value="ECO:0007669"/>
    <property type="project" value="TreeGrafter"/>
</dbReference>
<proteinExistence type="predicted"/>
<dbReference type="GO" id="GO:0005525">
    <property type="term" value="F:GTP binding"/>
    <property type="evidence" value="ECO:0007669"/>
    <property type="project" value="UniProtKB-KW"/>
</dbReference>
<reference evidence="5 6" key="1">
    <citation type="submission" date="2019-03" db="EMBL/GenBank/DDBJ databases">
        <title>Sequencing 25 genomes of Wallemia mellicola.</title>
        <authorList>
            <person name="Gostincar C."/>
        </authorList>
    </citation>
    <scope>NUCLEOTIDE SEQUENCE [LARGE SCALE GENOMIC DNA]</scope>
    <source>
        <strain evidence="5 6">EXF-757</strain>
    </source>
</reference>
<dbReference type="SUPFAM" id="SSF52540">
    <property type="entry name" value="P-loop containing nucleoside triphosphate hydrolases"/>
    <property type="match status" value="1"/>
</dbReference>
<evidence type="ECO:0000256" key="4">
    <source>
        <dbReference type="PIRSR" id="PIRSR606689-2"/>
    </source>
</evidence>
<evidence type="ECO:0000313" key="6">
    <source>
        <dbReference type="Proteomes" id="UP000310708"/>
    </source>
</evidence>
<dbReference type="InterPro" id="IPR024156">
    <property type="entry name" value="Small_GTPase_ARF"/>
</dbReference>
<evidence type="ECO:0000256" key="2">
    <source>
        <dbReference type="ARBA" id="ARBA00023134"/>
    </source>
</evidence>
<sequence length="211" mass="24060">MYHLLRGLYEELTRRTEYSILVVGLNDSGKTTFVEHAKEIYTGKPRFNSGPTIGQNVVKIPVSNTILQFWDLGGSSSFTSLWDKYYTDAQAVLYFIDGTDRQRMRESWETFEKLKSHPELHGIPIIVCATKQDKEGAMNGYDVQKLFVEYSSNTPTTQYQSLSERLEAAEQIDSQEDDKRNLVLNLICTDQSSVKGLIDALFIRVQTSPRS</sequence>
<evidence type="ECO:0000256" key="1">
    <source>
        <dbReference type="ARBA" id="ARBA00022741"/>
    </source>
</evidence>
<gene>
    <name evidence="5" type="ORF">E3Q01_03471</name>
</gene>
<keyword evidence="1 3" id="KW-0547">Nucleotide-binding</keyword>
<dbReference type="Pfam" id="PF00025">
    <property type="entry name" value="Arf"/>
    <property type="match status" value="1"/>
</dbReference>
<protein>
    <submittedName>
        <fullName evidence="5">P-loop containing nucleoside triphosphate hydrolase protein</fullName>
    </submittedName>
</protein>
<dbReference type="InterPro" id="IPR027417">
    <property type="entry name" value="P-loop_NTPase"/>
</dbReference>
<feature type="binding site" evidence="3">
    <location>
        <position position="74"/>
    </location>
    <ligand>
        <name>GTP</name>
        <dbReference type="ChEBI" id="CHEBI:37565"/>
    </ligand>
</feature>
<feature type="binding site" evidence="4">
    <location>
        <position position="52"/>
    </location>
    <ligand>
        <name>Mg(2+)</name>
        <dbReference type="ChEBI" id="CHEBI:18420"/>
    </ligand>
</feature>
<dbReference type="GO" id="GO:0006886">
    <property type="term" value="P:intracellular protein transport"/>
    <property type="evidence" value="ECO:0007669"/>
    <property type="project" value="TreeGrafter"/>
</dbReference>
<dbReference type="GO" id="GO:0046872">
    <property type="term" value="F:metal ion binding"/>
    <property type="evidence" value="ECO:0007669"/>
    <property type="project" value="UniProtKB-KW"/>
</dbReference>
<dbReference type="InterPro" id="IPR006689">
    <property type="entry name" value="Small_GTPase_ARF/SAR"/>
</dbReference>
<name>A0A4T0LQJ4_9BASI</name>
<accession>A0A4T0LQJ4</accession>
<dbReference type="EMBL" id="SPRX01000051">
    <property type="protein sequence ID" value="TIC63263.1"/>
    <property type="molecule type" value="Genomic_DNA"/>
</dbReference>
<dbReference type="GO" id="GO:0003924">
    <property type="term" value="F:GTPase activity"/>
    <property type="evidence" value="ECO:0007669"/>
    <property type="project" value="InterPro"/>
</dbReference>
<dbReference type="NCBIfam" id="TIGR00231">
    <property type="entry name" value="small_GTP"/>
    <property type="match status" value="1"/>
</dbReference>
<dbReference type="Proteomes" id="UP000310708">
    <property type="component" value="Unassembled WGS sequence"/>
</dbReference>
<dbReference type="GO" id="GO:0005794">
    <property type="term" value="C:Golgi apparatus"/>
    <property type="evidence" value="ECO:0007669"/>
    <property type="project" value="TreeGrafter"/>
</dbReference>
<evidence type="ECO:0000256" key="3">
    <source>
        <dbReference type="PIRSR" id="PIRSR606689-1"/>
    </source>
</evidence>
<dbReference type="InterPro" id="IPR005225">
    <property type="entry name" value="Small_GTP-bd"/>
</dbReference>
<keyword evidence="5" id="KW-0378">Hydrolase</keyword>
<dbReference type="AlphaFoldDB" id="A0A4T0LQJ4"/>
<dbReference type="Gene3D" id="3.40.50.300">
    <property type="entry name" value="P-loop containing nucleotide triphosphate hydrolases"/>
    <property type="match status" value="1"/>
</dbReference>
<keyword evidence="4" id="KW-0479">Metal-binding</keyword>
<dbReference type="SMART" id="SM00177">
    <property type="entry name" value="ARF"/>
    <property type="match status" value="1"/>
</dbReference>
<dbReference type="PANTHER" id="PTHR45909">
    <property type="entry name" value="ADP-RIBOSYLATION FACTOR-RELATED PROTEIN 1"/>
    <property type="match status" value="1"/>
</dbReference>
<feature type="binding site" evidence="3">
    <location>
        <begin position="24"/>
        <end position="31"/>
    </location>
    <ligand>
        <name>GTP</name>
        <dbReference type="ChEBI" id="CHEBI:37565"/>
    </ligand>
</feature>